<dbReference type="SUPFAM" id="SSF49478">
    <property type="entry name" value="Cna protein B-type domain"/>
    <property type="match status" value="7"/>
</dbReference>
<evidence type="ECO:0000256" key="2">
    <source>
        <dbReference type="ARBA" id="ARBA00022525"/>
    </source>
</evidence>
<dbReference type="Pfam" id="PF17802">
    <property type="entry name" value="SpaA"/>
    <property type="match status" value="7"/>
</dbReference>
<keyword evidence="4" id="KW-0472">Membrane</keyword>
<evidence type="ECO:0000313" key="7">
    <source>
        <dbReference type="EMBL" id="UUV98211.1"/>
    </source>
</evidence>
<dbReference type="PANTHER" id="PTHR36108">
    <property type="entry name" value="COLOSSIN-B-RELATED"/>
    <property type="match status" value="1"/>
</dbReference>
<dbReference type="PANTHER" id="PTHR36108:SF13">
    <property type="entry name" value="COLOSSIN-B-RELATED"/>
    <property type="match status" value="1"/>
</dbReference>
<dbReference type="RefSeq" id="WP_257701792.1">
    <property type="nucleotide sequence ID" value="NZ_CP102451.1"/>
</dbReference>
<protein>
    <recommendedName>
        <fullName evidence="9">Collagen-binding protein</fullName>
    </recommendedName>
</protein>
<dbReference type="EMBL" id="CP102451">
    <property type="protein sequence ID" value="UUV98211.1"/>
    <property type="molecule type" value="Genomic_DNA"/>
</dbReference>
<feature type="domain" description="SpaA-like prealbumin fold" evidence="5">
    <location>
        <begin position="720"/>
        <end position="802"/>
    </location>
</feature>
<keyword evidence="8" id="KW-1185">Reference proteome</keyword>
<evidence type="ECO:0000259" key="5">
    <source>
        <dbReference type="Pfam" id="PF17802"/>
    </source>
</evidence>
<feature type="domain" description="SpaA-like prealbumin fold" evidence="5">
    <location>
        <begin position="623"/>
        <end position="705"/>
    </location>
</feature>
<evidence type="ECO:0000256" key="4">
    <source>
        <dbReference type="SAM" id="Phobius"/>
    </source>
</evidence>
<name>A0ABY5NXP9_9ENTE</name>
<dbReference type="NCBIfam" id="TIGR04215">
    <property type="entry name" value="choice_anch_A"/>
    <property type="match status" value="1"/>
</dbReference>
<keyword evidence="2" id="KW-0964">Secreted</keyword>
<evidence type="ECO:0000256" key="1">
    <source>
        <dbReference type="ARBA" id="ARBA00007257"/>
    </source>
</evidence>
<reference evidence="7" key="1">
    <citation type="submission" date="2022-08" db="EMBL/GenBank/DDBJ databases">
        <title>Genome sequence of Vagococcus luciliae DSM 112651.</title>
        <authorList>
            <person name="Juan G."/>
            <person name="Anja P."/>
            <person name="Rolf D."/>
            <person name="Kampfer P."/>
            <person name="Vilcinskas A."/>
        </authorList>
    </citation>
    <scope>NUCLEOTIDE SEQUENCE</scope>
    <source>
        <strain evidence="7">G314FT</strain>
    </source>
</reference>
<dbReference type="Gene3D" id="2.60.40.10">
    <property type="entry name" value="Immunoglobulins"/>
    <property type="match status" value="7"/>
</dbReference>
<sequence length="1050" mass="115813">MKKSIIRVWMIFVTLFLFCMGIVTVASGQSFPEGGDIYSDLGPNLGELGIASKFHAFAENSVEIGAHVNGNIACNNFYANSNFGTDIREGTLNQEIVYLNKVHSIVSSSFINENDQRSTKFVVGKDNKLDIVDNGRYVSLNGIKLDHVPISSIYQDHNKEYIDFQYEFNRLEQKASYFYTLSKIFLDNNSFEDKNIRKFIVPEIKEDTVFINIKSELLESNTPFQIINPYNKLVIINVTGEVNKLNVLSKIEYNNRSNHETEDFSDANLIWNFGNNITGLNIEAPFLGTVLAPKADINVDKNLDGSIIGKNIKINSETHRWDPNPIFPIFGAVRLIKEDGLTHEVLSGAKFSLYTAAGEEVASELTTNAKGILNYEGLSVGSYYFVETQAPEGYELDTSPQRFAIKAGETSEVTEMKMSNQKTAEERGAVRLIKEDGLTHEVLSGAKFSLYTAAGEEVASELTTNAKGILNYEGLSVGSYYFVETQAPEGYELDTSPQRFAIKAGETSEVTEMKMSNQKTAEERGAVRLIKEDGLTHEVLSGAKFSLYTAAGEEVASELTTNAKGILNYEGLSVGSYYFVETQAPEGYELDTSPQRFAIKAGETSEVTEMKMSNQKTAEERGAVRLIKEDGLTHEVLSGAKFSLYTAAGEEVASELTTNAKGILNYEGLSVGSYYFVETQAPEGYELDTSPQRFAIKAGETSEVTEMKMSNQKTAEERGAVRLIKEDGLTHEVLSGAKFSLYTAAGEEVASELTTNAKGILNYEGLSVGSYYFVETQAPEGYELDTSPQRFAIKAGETSEVTEMKMSNQKTAEERGAVRLIKEDGLTHEVLSGAKFSLYTAAGEEVASELTTNAKGILNYEGLSVGSYYFVETQAPEGYELDTSPQRFAIKAGETSEVTEMKMSNQKTAEERGAVRLIKEDGLTHEVLSGAKFSLYTAAGEEVASELTTNAKGILNYEGLSVGSYYFVETQAPEGYELDTSPQRFAIKAGETSEVTEMKMSNQKTADRIIVKDKKNIRRQLPKTGDKFDIELIYIGFLLLLSCVMLFCLN</sequence>
<dbReference type="Pfam" id="PF20597">
    <property type="entry name" value="pAdhesive_15"/>
    <property type="match status" value="1"/>
</dbReference>
<accession>A0ABY5NXP9</accession>
<evidence type="ECO:0000259" key="6">
    <source>
        <dbReference type="Pfam" id="PF20597"/>
    </source>
</evidence>
<keyword evidence="3" id="KW-0732">Signal</keyword>
<gene>
    <name evidence="7" type="ORF">G314FT_03030</name>
</gene>
<reference evidence="7" key="2">
    <citation type="submission" date="2022-08" db="EMBL/GenBank/DDBJ databases">
        <authorList>
            <person name="Poehlein A."/>
            <person name="Guzman J."/>
            <person name="Daniel R."/>
            <person name="Vilcinskas A."/>
        </authorList>
    </citation>
    <scope>NUCLEOTIDE SEQUENCE</scope>
    <source>
        <strain evidence="7">G314FT</strain>
    </source>
</reference>
<feature type="transmembrane region" description="Helical" evidence="4">
    <location>
        <begin position="1032"/>
        <end position="1049"/>
    </location>
</feature>
<dbReference type="Proteomes" id="UP001058273">
    <property type="component" value="Chromosome"/>
</dbReference>
<comment type="similarity">
    <text evidence="1">Belongs to the serine-aspartate repeat-containing protein (SDr) family.</text>
</comment>
<dbReference type="NCBIfam" id="TIGR01167">
    <property type="entry name" value="LPXTG_anchor"/>
    <property type="match status" value="1"/>
</dbReference>
<feature type="domain" description="SpaA-like prealbumin fold" evidence="5">
    <location>
        <begin position="914"/>
        <end position="996"/>
    </location>
</feature>
<proteinExistence type="inferred from homology"/>
<feature type="domain" description="SpaA-like prealbumin fold" evidence="5">
    <location>
        <begin position="429"/>
        <end position="511"/>
    </location>
</feature>
<evidence type="ECO:0008006" key="9">
    <source>
        <dbReference type="Google" id="ProtNLM"/>
    </source>
</evidence>
<keyword evidence="4" id="KW-0812">Transmembrane</keyword>
<keyword evidence="4" id="KW-1133">Transmembrane helix</keyword>
<feature type="domain" description="Choice-of-anchor A" evidence="6">
    <location>
        <begin position="48"/>
        <end position="319"/>
    </location>
</feature>
<feature type="domain" description="SpaA-like prealbumin fold" evidence="5">
    <location>
        <begin position="332"/>
        <end position="414"/>
    </location>
</feature>
<feature type="domain" description="SpaA-like prealbumin fold" evidence="5">
    <location>
        <begin position="817"/>
        <end position="899"/>
    </location>
</feature>
<evidence type="ECO:0000313" key="8">
    <source>
        <dbReference type="Proteomes" id="UP001058273"/>
    </source>
</evidence>
<feature type="domain" description="SpaA-like prealbumin fold" evidence="5">
    <location>
        <begin position="526"/>
        <end position="608"/>
    </location>
</feature>
<organism evidence="7 8">
    <name type="scientific">Vagococcus luciliae</name>
    <dbReference type="NCBI Taxonomy" id="2920380"/>
    <lineage>
        <taxon>Bacteria</taxon>
        <taxon>Bacillati</taxon>
        <taxon>Bacillota</taxon>
        <taxon>Bacilli</taxon>
        <taxon>Lactobacillales</taxon>
        <taxon>Enterococcaceae</taxon>
        <taxon>Vagococcus</taxon>
    </lineage>
</organism>
<dbReference type="InterPro" id="IPR026588">
    <property type="entry name" value="Choice_anch_A"/>
</dbReference>
<dbReference type="InterPro" id="IPR013783">
    <property type="entry name" value="Ig-like_fold"/>
</dbReference>
<evidence type="ECO:0000256" key="3">
    <source>
        <dbReference type="ARBA" id="ARBA00022729"/>
    </source>
</evidence>
<dbReference type="InterPro" id="IPR041033">
    <property type="entry name" value="SpaA_PFL_dom_1"/>
</dbReference>